<proteinExistence type="inferred from homology"/>
<dbReference type="InterPro" id="IPR037588">
    <property type="entry name" value="MLST8"/>
</dbReference>
<protein>
    <submittedName>
        <fullName evidence="3">Uncharacterized protein</fullName>
    </submittedName>
</protein>
<organism evidence="3 4">
    <name type="scientific">Tritrichomonas musculus</name>
    <dbReference type="NCBI Taxonomy" id="1915356"/>
    <lineage>
        <taxon>Eukaryota</taxon>
        <taxon>Metamonada</taxon>
        <taxon>Parabasalia</taxon>
        <taxon>Tritrichomonadida</taxon>
        <taxon>Tritrichomonadidae</taxon>
        <taxon>Tritrichomonas</taxon>
    </lineage>
</organism>
<accession>A0ABR2K0P4</accession>
<feature type="repeat" description="WD" evidence="2">
    <location>
        <begin position="199"/>
        <end position="240"/>
    </location>
</feature>
<evidence type="ECO:0000256" key="1">
    <source>
        <dbReference type="ARBA" id="ARBA00009890"/>
    </source>
</evidence>
<dbReference type="PROSITE" id="PS50082">
    <property type="entry name" value="WD_REPEATS_2"/>
    <property type="match status" value="2"/>
</dbReference>
<evidence type="ECO:0000256" key="2">
    <source>
        <dbReference type="PROSITE-ProRule" id="PRU00221"/>
    </source>
</evidence>
<dbReference type="Pfam" id="PF00400">
    <property type="entry name" value="WD40"/>
    <property type="match status" value="3"/>
</dbReference>
<dbReference type="PANTHER" id="PTHR19842:SF0">
    <property type="entry name" value="TARGET OF RAPAMYCIN COMPLEX SUBUNIT LST8"/>
    <property type="match status" value="1"/>
</dbReference>
<comment type="similarity">
    <text evidence="1">Belongs to the WD repeat LST8 family.</text>
</comment>
<gene>
    <name evidence="3" type="ORF">M9Y10_043781</name>
</gene>
<sequence>MSKPTSILLAGSYNLMITAFDLETTAPICEFEIQNTQANKIVTCGDHRFYAASYSYVFAYDFYSKAKKSTQAVIAHEGNVTDLILQSNIFLTCGDDKKVKIWDRRTAQNTIAISTKNQDNAIVFIPTLNQVIAGDENGCLTSYDIRNSNTIKTLKIDEGPIRTMALAPDGNSFLVAAQSGITRSYKVADTEVFNEVFRIQAHNDFQLSCAYSPNGKLFATSAANNTVRLWDAGNGDMKQTIISSEMREWIWGVAFTADSTQLVTGGTDGVCKAYDVENGRILMAFPQIDKCISAIGILSA</sequence>
<feature type="repeat" description="WD" evidence="2">
    <location>
        <begin position="73"/>
        <end position="112"/>
    </location>
</feature>
<dbReference type="SUPFAM" id="SSF50978">
    <property type="entry name" value="WD40 repeat-like"/>
    <property type="match status" value="1"/>
</dbReference>
<reference evidence="3 4" key="1">
    <citation type="submission" date="2024-04" db="EMBL/GenBank/DDBJ databases">
        <title>Tritrichomonas musculus Genome.</title>
        <authorList>
            <person name="Alves-Ferreira E."/>
            <person name="Grigg M."/>
            <person name="Lorenzi H."/>
            <person name="Galac M."/>
        </authorList>
    </citation>
    <scope>NUCLEOTIDE SEQUENCE [LARGE SCALE GENOMIC DNA]</scope>
    <source>
        <strain evidence="3 4">EAF2021</strain>
    </source>
</reference>
<dbReference type="EMBL" id="JAPFFF010000008">
    <property type="protein sequence ID" value="KAK8884663.1"/>
    <property type="molecule type" value="Genomic_DNA"/>
</dbReference>
<dbReference type="PROSITE" id="PS50294">
    <property type="entry name" value="WD_REPEATS_REGION"/>
    <property type="match status" value="1"/>
</dbReference>
<keyword evidence="4" id="KW-1185">Reference proteome</keyword>
<dbReference type="Gene3D" id="2.130.10.10">
    <property type="entry name" value="YVTN repeat-like/Quinoprotein amine dehydrogenase"/>
    <property type="match status" value="1"/>
</dbReference>
<name>A0ABR2K0P4_9EUKA</name>
<dbReference type="Proteomes" id="UP001470230">
    <property type="component" value="Unassembled WGS sequence"/>
</dbReference>
<dbReference type="InterPro" id="IPR001680">
    <property type="entry name" value="WD40_rpt"/>
</dbReference>
<evidence type="ECO:0000313" key="4">
    <source>
        <dbReference type="Proteomes" id="UP001470230"/>
    </source>
</evidence>
<dbReference type="InterPro" id="IPR015943">
    <property type="entry name" value="WD40/YVTN_repeat-like_dom_sf"/>
</dbReference>
<dbReference type="SMART" id="SM00320">
    <property type="entry name" value="WD40"/>
    <property type="match status" value="5"/>
</dbReference>
<dbReference type="PANTHER" id="PTHR19842">
    <property type="entry name" value="G BETA-LIKE PROTEIN GBL"/>
    <property type="match status" value="1"/>
</dbReference>
<keyword evidence="2" id="KW-0853">WD repeat</keyword>
<comment type="caution">
    <text evidence="3">The sequence shown here is derived from an EMBL/GenBank/DDBJ whole genome shotgun (WGS) entry which is preliminary data.</text>
</comment>
<evidence type="ECO:0000313" key="3">
    <source>
        <dbReference type="EMBL" id="KAK8884663.1"/>
    </source>
</evidence>
<dbReference type="InterPro" id="IPR036322">
    <property type="entry name" value="WD40_repeat_dom_sf"/>
</dbReference>